<keyword evidence="1" id="KW-0812">Transmembrane</keyword>
<evidence type="ECO:0000313" key="2">
    <source>
        <dbReference type="EMBL" id="PKV98109.1"/>
    </source>
</evidence>
<feature type="transmembrane region" description="Helical" evidence="1">
    <location>
        <begin position="37"/>
        <end position="56"/>
    </location>
</feature>
<feature type="transmembrane region" description="Helical" evidence="1">
    <location>
        <begin position="6"/>
        <end position="25"/>
    </location>
</feature>
<sequence>MLVGVLAVTHVAFIAYVVAGGFLAWRWPRTVGVHALAVAWGFGTVLIGFHCPLTYAENWARRQARMGELPAAGFIDHYLTGVIYPDSALGLVRALAALAVLVSWFGYARLYQRRLSSRVV</sequence>
<dbReference type="EMBL" id="PJMW01000001">
    <property type="protein sequence ID" value="PKV98109.1"/>
    <property type="molecule type" value="Genomic_DNA"/>
</dbReference>
<keyword evidence="3" id="KW-1185">Reference proteome</keyword>
<evidence type="ECO:0000313" key="3">
    <source>
        <dbReference type="Proteomes" id="UP000233766"/>
    </source>
</evidence>
<dbReference type="Proteomes" id="UP000233766">
    <property type="component" value="Unassembled WGS sequence"/>
</dbReference>
<feature type="transmembrane region" description="Helical" evidence="1">
    <location>
        <begin position="88"/>
        <end position="108"/>
    </location>
</feature>
<name>A0A2N3WW59_9NOCA</name>
<reference evidence="2 3" key="1">
    <citation type="submission" date="2017-12" db="EMBL/GenBank/DDBJ databases">
        <title>Sequencing the genomes of 1000 Actinobacteria strains.</title>
        <authorList>
            <person name="Klenk H.-P."/>
        </authorList>
    </citation>
    <scope>NUCLEOTIDE SEQUENCE [LARGE SCALE GENOMIC DNA]</scope>
    <source>
        <strain evidence="2 3">DSM 44489</strain>
    </source>
</reference>
<organism evidence="2 3">
    <name type="scientific">Nocardia fluminea</name>
    <dbReference type="NCBI Taxonomy" id="134984"/>
    <lineage>
        <taxon>Bacteria</taxon>
        <taxon>Bacillati</taxon>
        <taxon>Actinomycetota</taxon>
        <taxon>Actinomycetes</taxon>
        <taxon>Mycobacteriales</taxon>
        <taxon>Nocardiaceae</taxon>
        <taxon>Nocardia</taxon>
    </lineage>
</organism>
<keyword evidence="1" id="KW-0472">Membrane</keyword>
<dbReference type="AlphaFoldDB" id="A0A2N3WW59"/>
<evidence type="ECO:0000256" key="1">
    <source>
        <dbReference type="SAM" id="Phobius"/>
    </source>
</evidence>
<dbReference type="InterPro" id="IPR021218">
    <property type="entry name" value="DUF2784"/>
</dbReference>
<accession>A0A2N3WW59</accession>
<proteinExistence type="predicted"/>
<dbReference type="Pfam" id="PF10861">
    <property type="entry name" value="DUF2784"/>
    <property type="match status" value="1"/>
</dbReference>
<protein>
    <submittedName>
        <fullName evidence="2">Uncharacterized protein DUF2784</fullName>
    </submittedName>
</protein>
<gene>
    <name evidence="2" type="ORF">ATK86_0117</name>
</gene>
<comment type="caution">
    <text evidence="2">The sequence shown here is derived from an EMBL/GenBank/DDBJ whole genome shotgun (WGS) entry which is preliminary data.</text>
</comment>
<keyword evidence="1" id="KW-1133">Transmembrane helix</keyword>